<reference evidence="9 10" key="1">
    <citation type="submission" date="2015-04" db="EMBL/GenBank/DDBJ databases">
        <title>Complete genome sequence of Schizopora paradoxa KUC8140, a cosmopolitan wood degrader in East Asia.</title>
        <authorList>
            <consortium name="DOE Joint Genome Institute"/>
            <person name="Min B."/>
            <person name="Park H."/>
            <person name="Jang Y."/>
            <person name="Kim J.-J."/>
            <person name="Kim K.H."/>
            <person name="Pangilinan J."/>
            <person name="Lipzen A."/>
            <person name="Riley R."/>
            <person name="Grigoriev I.V."/>
            <person name="Spatafora J.W."/>
            <person name="Choi I.-G."/>
        </authorList>
    </citation>
    <scope>NUCLEOTIDE SEQUENCE [LARGE SCALE GENOMIC DNA]</scope>
    <source>
        <strain evidence="9 10">KUC8140</strain>
    </source>
</reference>
<feature type="domain" description="GATA-type" evidence="8">
    <location>
        <begin position="548"/>
        <end position="583"/>
    </location>
</feature>
<dbReference type="InterPro" id="IPR013088">
    <property type="entry name" value="Znf_NHR/GATA"/>
</dbReference>
<sequence length="836" mass="90746">MDFDARAHHHQHSDVRSTPGYLQGYATAPTTIKTSDSPRMATSSQHSSRQWLPEVGQTRCYWTLLSPSLNFLVLDPVLTYHLKDQATAIIDKSLLDYVHPDEKDSARADLRKVLDEKTLHGSITRVRYCRLSCVRRMLGFVPSPETPEYPPSFPAERIAIDAKYMAVDIVINWVAEGLVLCFIHAVVDIMPEDNDEVLRTGWSNWCSTYGFNEQQANAMYHSLYERVPSSVPSYQNADGTLRMLQILKNEPERSLLMSWPPDPRYTDQQQYGGVPSASDLAQLVKHVKIDGGGGEAKTSCTRRFKSSRPLNVSDPYGSVRQVEVESIFIPHGTVIFACHKINNATSSYASGAHAYAPVPPGYQYPYVPPHDARGYGNESSMYGTSYLEDGMHQQISTQTYVERWVNGQTHHMPPPQEDPWPPHSESTTSSPVIPQNGRLNEMDMSAGPESFNPYSQTQNHPSWSSSAFHSPAYTQSQNGSTRPQSPALTANTHYTPSLPAADTPLGGSQGGSPGTSQVAKLPQSPALTPAAMDEDSPKPAASTTDTTSTGAPRCTSCGVTHSPEWRKGPSGKKDLCNACGLRYARSRAKKEGVSVRKRPSGKQMARASASGAGPSRSAPSERARAPRSFSRGGKPQVPAEARSTQSSFASTLLDASYLVSLAQSAPAPSHQPPPPKDIPIDPSLTLGPSTSPSPPTSSAATSSNYAGSGDGGHPRSRQASNRSMSHHQPFTPPDSAYGLPTPSPKYSSQHPYDRRPVNAKHIVDAYAPQRQSTDNSLRYALGSDCSPSDKLLNENGVGGSDHPSGMRLPPTPLSASHSYVRGDTRQPAKASNDYGW</sequence>
<dbReference type="PANTHER" id="PTHR47172">
    <property type="entry name" value="OS01G0976800 PROTEIN"/>
    <property type="match status" value="1"/>
</dbReference>
<feature type="region of interest" description="Disordered" evidence="7">
    <location>
        <begin position="29"/>
        <end position="48"/>
    </location>
</feature>
<feature type="compositionally biased region" description="Pro residues" evidence="7">
    <location>
        <begin position="412"/>
        <end position="422"/>
    </location>
</feature>
<evidence type="ECO:0000256" key="3">
    <source>
        <dbReference type="ARBA" id="ARBA00022833"/>
    </source>
</evidence>
<feature type="compositionally biased region" description="Polar residues" evidence="7">
    <location>
        <begin position="452"/>
        <end position="495"/>
    </location>
</feature>
<dbReference type="AlphaFoldDB" id="A0A0H2RIW0"/>
<dbReference type="PANTHER" id="PTHR47172:SF24">
    <property type="entry name" value="GATA ZINC FINGER DOMAIN-CONTAINING PROTEIN 14-RELATED"/>
    <property type="match status" value="1"/>
</dbReference>
<dbReference type="GO" id="GO:0006355">
    <property type="term" value="P:regulation of DNA-templated transcription"/>
    <property type="evidence" value="ECO:0007669"/>
    <property type="project" value="InterPro"/>
</dbReference>
<feature type="region of interest" description="Disordered" evidence="7">
    <location>
        <begin position="408"/>
        <end position="573"/>
    </location>
</feature>
<organism evidence="9 10">
    <name type="scientific">Schizopora paradoxa</name>
    <dbReference type="NCBI Taxonomy" id="27342"/>
    <lineage>
        <taxon>Eukaryota</taxon>
        <taxon>Fungi</taxon>
        <taxon>Dikarya</taxon>
        <taxon>Basidiomycota</taxon>
        <taxon>Agaricomycotina</taxon>
        <taxon>Agaricomycetes</taxon>
        <taxon>Hymenochaetales</taxon>
        <taxon>Schizoporaceae</taxon>
        <taxon>Schizopora</taxon>
    </lineage>
</organism>
<evidence type="ECO:0000256" key="4">
    <source>
        <dbReference type="ARBA" id="ARBA00023015"/>
    </source>
</evidence>
<evidence type="ECO:0000256" key="5">
    <source>
        <dbReference type="ARBA" id="ARBA00023163"/>
    </source>
</evidence>
<dbReference type="SUPFAM" id="SSF57716">
    <property type="entry name" value="Glucocorticoid receptor-like (DNA-binding domain)"/>
    <property type="match status" value="1"/>
</dbReference>
<gene>
    <name evidence="9" type="ORF">SCHPADRAFT_998820</name>
</gene>
<keyword evidence="1" id="KW-0479">Metal-binding</keyword>
<evidence type="ECO:0000259" key="8">
    <source>
        <dbReference type="PROSITE" id="PS50114"/>
    </source>
</evidence>
<dbReference type="Proteomes" id="UP000053477">
    <property type="component" value="Unassembled WGS sequence"/>
</dbReference>
<dbReference type="Pfam" id="PF00320">
    <property type="entry name" value="GATA"/>
    <property type="match status" value="1"/>
</dbReference>
<feature type="compositionally biased region" description="Low complexity" evidence="7">
    <location>
        <begin position="538"/>
        <end position="552"/>
    </location>
</feature>
<feature type="compositionally biased region" description="Polar residues" evidence="7">
    <location>
        <begin position="717"/>
        <end position="728"/>
    </location>
</feature>
<dbReference type="OrthoDB" id="2162994at2759"/>
<dbReference type="GO" id="GO:0043565">
    <property type="term" value="F:sequence-specific DNA binding"/>
    <property type="evidence" value="ECO:0007669"/>
    <property type="project" value="InterPro"/>
</dbReference>
<feature type="region of interest" description="Disordered" evidence="7">
    <location>
        <begin position="1"/>
        <end position="23"/>
    </location>
</feature>
<dbReference type="CDD" id="cd00202">
    <property type="entry name" value="ZnF_GATA"/>
    <property type="match status" value="1"/>
</dbReference>
<keyword evidence="2 6" id="KW-0863">Zinc-finger</keyword>
<feature type="compositionally biased region" description="Low complexity" evidence="7">
    <location>
        <begin position="605"/>
        <end position="618"/>
    </location>
</feature>
<evidence type="ECO:0000313" key="10">
    <source>
        <dbReference type="Proteomes" id="UP000053477"/>
    </source>
</evidence>
<keyword evidence="4" id="KW-0805">Transcription regulation</keyword>
<proteinExistence type="predicted"/>
<evidence type="ECO:0000256" key="6">
    <source>
        <dbReference type="PROSITE-ProRule" id="PRU00094"/>
    </source>
</evidence>
<name>A0A0H2RIW0_9AGAM</name>
<evidence type="ECO:0000256" key="2">
    <source>
        <dbReference type="ARBA" id="ARBA00022771"/>
    </source>
</evidence>
<dbReference type="STRING" id="27342.A0A0H2RIW0"/>
<feature type="compositionally biased region" description="Polar residues" evidence="7">
    <location>
        <begin position="424"/>
        <end position="433"/>
    </location>
</feature>
<dbReference type="InParanoid" id="A0A0H2RIW0"/>
<dbReference type="Gene3D" id="3.30.50.10">
    <property type="entry name" value="Erythroid Transcription Factor GATA-1, subunit A"/>
    <property type="match status" value="1"/>
</dbReference>
<keyword evidence="10" id="KW-1185">Reference proteome</keyword>
<dbReference type="SMART" id="SM00401">
    <property type="entry name" value="ZnF_GATA"/>
    <property type="match status" value="1"/>
</dbReference>
<feature type="region of interest" description="Disordered" evidence="7">
    <location>
        <begin position="587"/>
        <end position="647"/>
    </location>
</feature>
<dbReference type="EMBL" id="KQ085997">
    <property type="protein sequence ID" value="KLO11572.1"/>
    <property type="molecule type" value="Genomic_DNA"/>
</dbReference>
<dbReference type="GO" id="GO:0008270">
    <property type="term" value="F:zinc ion binding"/>
    <property type="evidence" value="ECO:0007669"/>
    <property type="project" value="UniProtKB-KW"/>
</dbReference>
<keyword evidence="5" id="KW-0804">Transcription</keyword>
<feature type="region of interest" description="Disordered" evidence="7">
    <location>
        <begin position="663"/>
        <end position="836"/>
    </location>
</feature>
<protein>
    <recommendedName>
        <fullName evidence="8">GATA-type domain-containing protein</fullName>
    </recommendedName>
</protein>
<keyword evidence="3" id="KW-0862">Zinc</keyword>
<evidence type="ECO:0000256" key="7">
    <source>
        <dbReference type="SAM" id="MobiDB-lite"/>
    </source>
</evidence>
<dbReference type="InterPro" id="IPR000679">
    <property type="entry name" value="Znf_GATA"/>
</dbReference>
<evidence type="ECO:0000256" key="1">
    <source>
        <dbReference type="ARBA" id="ARBA00022723"/>
    </source>
</evidence>
<accession>A0A0H2RIW0</accession>
<dbReference type="PROSITE" id="PS50114">
    <property type="entry name" value="GATA_ZN_FINGER_2"/>
    <property type="match status" value="1"/>
</dbReference>
<feature type="compositionally biased region" description="Low complexity" evidence="7">
    <location>
        <begin position="680"/>
        <end position="703"/>
    </location>
</feature>
<feature type="compositionally biased region" description="Basic and acidic residues" evidence="7">
    <location>
        <begin position="563"/>
        <end position="573"/>
    </location>
</feature>
<evidence type="ECO:0000313" key="9">
    <source>
        <dbReference type="EMBL" id="KLO11572.1"/>
    </source>
</evidence>
<dbReference type="PROSITE" id="PS00344">
    <property type="entry name" value="GATA_ZN_FINGER_1"/>
    <property type="match status" value="1"/>
</dbReference>